<evidence type="ECO:0000313" key="3">
    <source>
        <dbReference type="EMBL" id="VVD81531.1"/>
    </source>
</evidence>
<dbReference type="AlphaFoldDB" id="A0A5E4T254"/>
<dbReference type="Proteomes" id="UP000384354">
    <property type="component" value="Unassembled WGS sequence"/>
</dbReference>
<feature type="region of interest" description="Disordered" evidence="1">
    <location>
        <begin position="84"/>
        <end position="134"/>
    </location>
</feature>
<evidence type="ECO:0000256" key="1">
    <source>
        <dbReference type="SAM" id="MobiDB-lite"/>
    </source>
</evidence>
<dbReference type="Pfam" id="PF12779">
    <property type="entry name" value="WXXGXW"/>
    <property type="match status" value="1"/>
</dbReference>
<evidence type="ECO:0000313" key="4">
    <source>
        <dbReference type="Proteomes" id="UP000384354"/>
    </source>
</evidence>
<keyword evidence="2" id="KW-0732">Signal</keyword>
<sequence>MKKLTLTVALVAAALGGIATAPAHAQVGVSINIGAPPAPRYEPIPPPRVGYVWAPGFWDWDGHRHEWRGGHWERDRPGYAYRAPAWHQGPNGWALSRGGWDRGDRGRGPDRRDDHDHGRGHGHDGRDHGRDHRN</sequence>
<name>A0A5E4T254_9BURK</name>
<feature type="signal peptide" evidence="2">
    <location>
        <begin position="1"/>
        <end position="25"/>
    </location>
</feature>
<feature type="compositionally biased region" description="Basic and acidic residues" evidence="1">
    <location>
        <begin position="99"/>
        <end position="134"/>
    </location>
</feature>
<dbReference type="OrthoDB" id="121499at2"/>
<protein>
    <submittedName>
        <fullName evidence="3">Putative signal peptide protein</fullName>
    </submittedName>
</protein>
<dbReference type="RefSeq" id="WP_150562649.1">
    <property type="nucleotide sequence ID" value="NZ_CABPSL010000002.1"/>
</dbReference>
<gene>
    <name evidence="3" type="ORF">PCE31106_01133</name>
</gene>
<feature type="chain" id="PRO_5022659566" evidence="2">
    <location>
        <begin position="26"/>
        <end position="134"/>
    </location>
</feature>
<accession>A0A5E4T254</accession>
<reference evidence="3 4" key="1">
    <citation type="submission" date="2019-08" db="EMBL/GenBank/DDBJ databases">
        <authorList>
            <person name="Peeters C."/>
        </authorList>
    </citation>
    <scope>NUCLEOTIDE SEQUENCE [LARGE SCALE GENOMIC DNA]</scope>
    <source>
        <strain evidence="3 4">LMG 31106</strain>
    </source>
</reference>
<evidence type="ECO:0000256" key="2">
    <source>
        <dbReference type="SAM" id="SignalP"/>
    </source>
</evidence>
<proteinExistence type="predicted"/>
<organism evidence="3 4">
    <name type="scientific">Pandoraea cepalis</name>
    <dbReference type="NCBI Taxonomy" id="2508294"/>
    <lineage>
        <taxon>Bacteria</taxon>
        <taxon>Pseudomonadati</taxon>
        <taxon>Pseudomonadota</taxon>
        <taxon>Betaproteobacteria</taxon>
        <taxon>Burkholderiales</taxon>
        <taxon>Burkholderiaceae</taxon>
        <taxon>Pandoraea</taxon>
    </lineage>
</organism>
<dbReference type="EMBL" id="CABPSL010000002">
    <property type="protein sequence ID" value="VVD81531.1"/>
    <property type="molecule type" value="Genomic_DNA"/>
</dbReference>
<dbReference type="InterPro" id="IPR024447">
    <property type="entry name" value="YXWGXW_rpt"/>
</dbReference>